<gene>
    <name evidence="1" type="ORF">ACFSR5_08335</name>
</gene>
<name>A0ABW5KF96_9SPHI</name>
<protein>
    <recommendedName>
        <fullName evidence="3">Lipocalin-like domain-containing protein</fullName>
    </recommendedName>
</protein>
<accession>A0ABW5KF96</accession>
<dbReference type="Proteomes" id="UP001597545">
    <property type="component" value="Unassembled WGS sequence"/>
</dbReference>
<organism evidence="1 2">
    <name type="scientific">Sphingobacterium suaedae</name>
    <dbReference type="NCBI Taxonomy" id="1686402"/>
    <lineage>
        <taxon>Bacteria</taxon>
        <taxon>Pseudomonadati</taxon>
        <taxon>Bacteroidota</taxon>
        <taxon>Sphingobacteriia</taxon>
        <taxon>Sphingobacteriales</taxon>
        <taxon>Sphingobacteriaceae</taxon>
        <taxon>Sphingobacterium</taxon>
    </lineage>
</organism>
<reference evidence="2" key="1">
    <citation type="journal article" date="2019" name="Int. J. Syst. Evol. Microbiol.">
        <title>The Global Catalogue of Microorganisms (GCM) 10K type strain sequencing project: providing services to taxonomists for standard genome sequencing and annotation.</title>
        <authorList>
            <consortium name="The Broad Institute Genomics Platform"/>
            <consortium name="The Broad Institute Genome Sequencing Center for Infectious Disease"/>
            <person name="Wu L."/>
            <person name="Ma J."/>
        </authorList>
    </citation>
    <scope>NUCLEOTIDE SEQUENCE [LARGE SCALE GENOMIC DNA]</scope>
    <source>
        <strain evidence="2">KCTC 42662</strain>
    </source>
</reference>
<dbReference type="RefSeq" id="WP_380902608.1">
    <property type="nucleotide sequence ID" value="NZ_JBHUEG010000007.1"/>
</dbReference>
<proteinExistence type="predicted"/>
<evidence type="ECO:0008006" key="3">
    <source>
        <dbReference type="Google" id="ProtNLM"/>
    </source>
</evidence>
<keyword evidence="2" id="KW-1185">Reference proteome</keyword>
<dbReference type="EMBL" id="JBHULR010000003">
    <property type="protein sequence ID" value="MFD2547649.1"/>
    <property type="molecule type" value="Genomic_DNA"/>
</dbReference>
<evidence type="ECO:0000313" key="1">
    <source>
        <dbReference type="EMBL" id="MFD2547649.1"/>
    </source>
</evidence>
<sequence length="153" mass="17270">MKKIICRSAVFIGTVACLSCQHTSIPTTVGLVGTYRLIEATTIRGHDTTRTMIDSSKTEMIKIFNDAYFSFFNHDKFRGKDSTALFVSGAGKYKLDGTTYTEHLEYCTARAWEGRTFTFDLSVRGDTLIQEGREELPDQGVMQTIKEIYVKVK</sequence>
<comment type="caution">
    <text evidence="1">The sequence shown here is derived from an EMBL/GenBank/DDBJ whole genome shotgun (WGS) entry which is preliminary data.</text>
</comment>
<evidence type="ECO:0000313" key="2">
    <source>
        <dbReference type="Proteomes" id="UP001597545"/>
    </source>
</evidence>